<evidence type="ECO:0000259" key="20">
    <source>
        <dbReference type="PROSITE" id="PS51068"/>
    </source>
</evidence>
<dbReference type="SMART" id="SM00898">
    <property type="entry name" value="Fapy_DNA_glyco"/>
    <property type="match status" value="1"/>
</dbReference>
<dbReference type="PANTHER" id="PTHR22993">
    <property type="entry name" value="FORMAMIDOPYRIMIDINE-DNA GLYCOSYLASE"/>
    <property type="match status" value="1"/>
</dbReference>
<sequence length="272" mass="30891">MPELPEMDNYRIQLSNYVLDLPITNIVINREKSVNLEPDAFIDSLLGRQIIFIERRGKHLLFHLDNGRRLVLHLMLGGLLYLGSSDDRPDRNTQIEVSFGNGLVLYFIGLRLGYLHLRTAKEAEEQLSDLGPELLDRRMNEEKFITIFRKRRGSLKTALVNQEIVAGIGNCYADEISFAAGLRPSAKLQNLTEDDLSRLYQATRDVLIHATDAGGYMELPLTKDDQLTGGFNELCQVYDREGEKCNRCGDEIVKTEISGKKAFYSPGCQHER</sequence>
<accession>A0A3Q8SEY5</accession>
<evidence type="ECO:0000313" key="21">
    <source>
        <dbReference type="EMBL" id="AZK49076.1"/>
    </source>
</evidence>
<dbReference type="EC" id="3.2.2.23" evidence="4"/>
<feature type="domain" description="FPG-type" evidence="19">
    <location>
        <begin position="236"/>
        <end position="270"/>
    </location>
</feature>
<dbReference type="InterPro" id="IPR035937">
    <property type="entry name" value="FPG_N"/>
</dbReference>
<reference evidence="21 22" key="1">
    <citation type="submission" date="2018-11" db="EMBL/GenBank/DDBJ databases">
        <title>Genome sequencing of Paenibacillus lentus DSM25539(T).</title>
        <authorList>
            <person name="Kook J.-K."/>
            <person name="Park S.-N."/>
            <person name="Lim Y.K."/>
        </authorList>
    </citation>
    <scope>NUCLEOTIDE SEQUENCE [LARGE SCALE GENOMIC DNA]</scope>
    <source>
        <strain evidence="21 22">DSM 25539</strain>
    </source>
</reference>
<evidence type="ECO:0000256" key="15">
    <source>
        <dbReference type="ARBA" id="ARBA00023268"/>
    </source>
</evidence>
<dbReference type="RefSeq" id="WP_125085218.1">
    <property type="nucleotide sequence ID" value="NZ_CP034248.1"/>
</dbReference>
<dbReference type="OrthoDB" id="9800855at2"/>
<evidence type="ECO:0000259" key="19">
    <source>
        <dbReference type="PROSITE" id="PS51066"/>
    </source>
</evidence>
<evidence type="ECO:0000256" key="4">
    <source>
        <dbReference type="ARBA" id="ARBA00012024"/>
    </source>
</evidence>
<dbReference type="Pfam" id="PF01149">
    <property type="entry name" value="Fapy_DNA_glyco"/>
    <property type="match status" value="1"/>
</dbReference>
<dbReference type="EC" id="4.2.99.18" evidence="5"/>
<dbReference type="GO" id="GO:0006284">
    <property type="term" value="P:base-excision repair"/>
    <property type="evidence" value="ECO:0007669"/>
    <property type="project" value="InterPro"/>
</dbReference>
<dbReference type="AlphaFoldDB" id="A0A3Q8SEY5"/>
<dbReference type="PROSITE" id="PS51068">
    <property type="entry name" value="FPG_CAT"/>
    <property type="match status" value="1"/>
</dbReference>
<evidence type="ECO:0000256" key="8">
    <source>
        <dbReference type="ARBA" id="ARBA00022763"/>
    </source>
</evidence>
<keyword evidence="8" id="KW-0227">DNA damage</keyword>
<keyword evidence="16" id="KW-0326">Glycosidase</keyword>
<evidence type="ECO:0000256" key="1">
    <source>
        <dbReference type="ARBA" id="ARBA00001668"/>
    </source>
</evidence>
<evidence type="ECO:0000256" key="17">
    <source>
        <dbReference type="ARBA" id="ARBA00030638"/>
    </source>
</evidence>
<organism evidence="21 22">
    <name type="scientific">Paenibacillus lentus</name>
    <dbReference type="NCBI Taxonomy" id="1338368"/>
    <lineage>
        <taxon>Bacteria</taxon>
        <taxon>Bacillati</taxon>
        <taxon>Bacillota</taxon>
        <taxon>Bacilli</taxon>
        <taxon>Bacillales</taxon>
        <taxon>Paenibacillaceae</taxon>
        <taxon>Paenibacillus</taxon>
    </lineage>
</organism>
<keyword evidence="9 18" id="KW-0863">Zinc-finger</keyword>
<evidence type="ECO:0000256" key="11">
    <source>
        <dbReference type="ARBA" id="ARBA00022833"/>
    </source>
</evidence>
<evidence type="ECO:0000256" key="3">
    <source>
        <dbReference type="ARBA" id="ARBA00009409"/>
    </source>
</evidence>
<dbReference type="GO" id="GO:0034039">
    <property type="term" value="F:8-oxo-7,8-dihydroguanine DNA N-glycosylase activity"/>
    <property type="evidence" value="ECO:0007669"/>
    <property type="project" value="TreeGrafter"/>
</dbReference>
<evidence type="ECO:0000256" key="16">
    <source>
        <dbReference type="ARBA" id="ARBA00023295"/>
    </source>
</evidence>
<feature type="domain" description="Formamidopyrimidine-DNA glycosylase catalytic" evidence="20">
    <location>
        <begin position="2"/>
        <end position="114"/>
    </location>
</feature>
<protein>
    <recommendedName>
        <fullName evidence="6">Formamidopyrimidine-DNA glycosylase</fullName>
        <ecNumber evidence="4">3.2.2.23</ecNumber>
        <ecNumber evidence="5">4.2.99.18</ecNumber>
    </recommendedName>
    <alternativeName>
        <fullName evidence="17">DNA-(apurinic or apyrimidinic site) lyase MutM</fullName>
    </alternativeName>
</protein>
<evidence type="ECO:0000256" key="13">
    <source>
        <dbReference type="ARBA" id="ARBA00023204"/>
    </source>
</evidence>
<dbReference type="InterPro" id="IPR010979">
    <property type="entry name" value="Ribosomal_uS13-like_H2TH"/>
</dbReference>
<dbReference type="GO" id="GO:0008270">
    <property type="term" value="F:zinc ion binding"/>
    <property type="evidence" value="ECO:0007669"/>
    <property type="project" value="UniProtKB-KW"/>
</dbReference>
<dbReference type="GO" id="GO:0140078">
    <property type="term" value="F:class I DNA-(apurinic or apyrimidinic site) endonuclease activity"/>
    <property type="evidence" value="ECO:0007669"/>
    <property type="project" value="UniProtKB-EC"/>
</dbReference>
<dbReference type="GO" id="GO:0003684">
    <property type="term" value="F:damaged DNA binding"/>
    <property type="evidence" value="ECO:0007669"/>
    <property type="project" value="InterPro"/>
</dbReference>
<evidence type="ECO:0000256" key="18">
    <source>
        <dbReference type="PROSITE-ProRule" id="PRU00391"/>
    </source>
</evidence>
<evidence type="ECO:0000256" key="6">
    <source>
        <dbReference type="ARBA" id="ARBA00016240"/>
    </source>
</evidence>
<keyword evidence="13" id="KW-0234">DNA repair</keyword>
<dbReference type="PROSITE" id="PS51066">
    <property type="entry name" value="ZF_FPG_2"/>
    <property type="match status" value="1"/>
</dbReference>
<dbReference type="PANTHER" id="PTHR22993:SF9">
    <property type="entry name" value="FORMAMIDOPYRIMIDINE-DNA GLYCOSYLASE"/>
    <property type="match status" value="1"/>
</dbReference>
<dbReference type="Gene3D" id="1.10.8.50">
    <property type="match status" value="1"/>
</dbReference>
<dbReference type="InterPro" id="IPR010663">
    <property type="entry name" value="Znf_FPG/IleRS"/>
</dbReference>
<dbReference type="Pfam" id="PF06831">
    <property type="entry name" value="H2TH"/>
    <property type="match status" value="1"/>
</dbReference>
<gene>
    <name evidence="21" type="ORF">EIM92_15455</name>
</gene>
<dbReference type="Gene3D" id="3.20.190.10">
    <property type="entry name" value="MutM-like, N-terminal"/>
    <property type="match status" value="1"/>
</dbReference>
<name>A0A3Q8SEY5_9BACL</name>
<evidence type="ECO:0000256" key="7">
    <source>
        <dbReference type="ARBA" id="ARBA00022723"/>
    </source>
</evidence>
<dbReference type="KEGG" id="plen:EIM92_15455"/>
<dbReference type="InterPro" id="IPR000214">
    <property type="entry name" value="Znf_DNA_glyclase/AP_lyase"/>
</dbReference>
<keyword evidence="7" id="KW-0479">Metal-binding</keyword>
<dbReference type="Pfam" id="PF06827">
    <property type="entry name" value="zf-FPG_IleRS"/>
    <property type="match status" value="1"/>
</dbReference>
<keyword evidence="15" id="KW-0511">Multifunctional enzyme</keyword>
<dbReference type="SUPFAM" id="SSF81624">
    <property type="entry name" value="N-terminal domain of MutM-like DNA repair proteins"/>
    <property type="match status" value="1"/>
</dbReference>
<evidence type="ECO:0000256" key="9">
    <source>
        <dbReference type="ARBA" id="ARBA00022771"/>
    </source>
</evidence>
<evidence type="ECO:0000256" key="10">
    <source>
        <dbReference type="ARBA" id="ARBA00022801"/>
    </source>
</evidence>
<evidence type="ECO:0000256" key="5">
    <source>
        <dbReference type="ARBA" id="ARBA00012720"/>
    </source>
</evidence>
<dbReference type="InterPro" id="IPR012319">
    <property type="entry name" value="FPG_cat"/>
</dbReference>
<evidence type="ECO:0000256" key="2">
    <source>
        <dbReference type="ARBA" id="ARBA00001947"/>
    </source>
</evidence>
<comment type="cofactor">
    <cofactor evidence="2">
        <name>Zn(2+)</name>
        <dbReference type="ChEBI" id="CHEBI:29105"/>
    </cofactor>
</comment>
<comment type="similarity">
    <text evidence="3">Belongs to the FPG family.</text>
</comment>
<dbReference type="SMART" id="SM01232">
    <property type="entry name" value="H2TH"/>
    <property type="match status" value="1"/>
</dbReference>
<keyword evidence="14" id="KW-0456">Lyase</keyword>
<dbReference type="SUPFAM" id="SSF57716">
    <property type="entry name" value="Glucocorticoid receptor-like (DNA-binding domain)"/>
    <property type="match status" value="1"/>
</dbReference>
<evidence type="ECO:0000256" key="14">
    <source>
        <dbReference type="ARBA" id="ARBA00023239"/>
    </source>
</evidence>
<evidence type="ECO:0000256" key="12">
    <source>
        <dbReference type="ARBA" id="ARBA00023125"/>
    </source>
</evidence>
<dbReference type="InterPro" id="IPR015886">
    <property type="entry name" value="H2TH_FPG"/>
</dbReference>
<keyword evidence="22" id="KW-1185">Reference proteome</keyword>
<keyword evidence="10" id="KW-0378">Hydrolase</keyword>
<dbReference type="SUPFAM" id="SSF46946">
    <property type="entry name" value="S13-like H2TH domain"/>
    <property type="match status" value="1"/>
</dbReference>
<keyword evidence="12" id="KW-0238">DNA-binding</keyword>
<keyword evidence="11" id="KW-0862">Zinc</keyword>
<dbReference type="Proteomes" id="UP000273145">
    <property type="component" value="Chromosome"/>
</dbReference>
<comment type="catalytic activity">
    <reaction evidence="1">
        <text>Hydrolysis of DNA containing ring-opened 7-methylguanine residues, releasing 2,6-diamino-4-hydroxy-5-(N-methyl)formamidopyrimidine.</text>
        <dbReference type="EC" id="3.2.2.23"/>
    </reaction>
</comment>
<dbReference type="EMBL" id="CP034248">
    <property type="protein sequence ID" value="AZK49076.1"/>
    <property type="molecule type" value="Genomic_DNA"/>
</dbReference>
<proteinExistence type="inferred from homology"/>
<evidence type="ECO:0000313" key="22">
    <source>
        <dbReference type="Proteomes" id="UP000273145"/>
    </source>
</evidence>